<dbReference type="EMBL" id="CM000841">
    <property type="protein sequence ID" value="KRH45577.1"/>
    <property type="molecule type" value="Genomic_DNA"/>
</dbReference>
<dbReference type="AlphaFoldDB" id="A0A0R0IYQ2"/>
<protein>
    <submittedName>
        <fullName evidence="1 2">Uncharacterized protein</fullName>
    </submittedName>
</protein>
<accession>A0A0R0IYQ2</accession>
<dbReference type="EnsemblPlants" id="KRH45577">
    <property type="protein sequence ID" value="KRH45577"/>
    <property type="gene ID" value="GLYMA_08G281500"/>
</dbReference>
<evidence type="ECO:0000313" key="1">
    <source>
        <dbReference type="EMBL" id="KRH45577.1"/>
    </source>
</evidence>
<reference evidence="1 2" key="1">
    <citation type="journal article" date="2010" name="Nature">
        <title>Genome sequence of the palaeopolyploid soybean.</title>
        <authorList>
            <person name="Schmutz J."/>
            <person name="Cannon S.B."/>
            <person name="Schlueter J."/>
            <person name="Ma J."/>
            <person name="Mitros T."/>
            <person name="Nelson W."/>
            <person name="Hyten D.L."/>
            <person name="Song Q."/>
            <person name="Thelen J.J."/>
            <person name="Cheng J."/>
            <person name="Xu D."/>
            <person name="Hellsten U."/>
            <person name="May G.D."/>
            <person name="Yu Y."/>
            <person name="Sakurai T."/>
            <person name="Umezawa T."/>
            <person name="Bhattacharyya M.K."/>
            <person name="Sandhu D."/>
            <person name="Valliyodan B."/>
            <person name="Lindquist E."/>
            <person name="Peto M."/>
            <person name="Grant D."/>
            <person name="Shu S."/>
            <person name="Goodstein D."/>
            <person name="Barry K."/>
            <person name="Futrell-Griggs M."/>
            <person name="Abernathy B."/>
            <person name="Du J."/>
            <person name="Tian Z."/>
            <person name="Zhu L."/>
            <person name="Gill N."/>
            <person name="Joshi T."/>
            <person name="Libault M."/>
            <person name="Sethuraman A."/>
            <person name="Zhang X.-C."/>
            <person name="Shinozaki K."/>
            <person name="Nguyen H.T."/>
            <person name="Wing R.A."/>
            <person name="Cregan P."/>
            <person name="Specht J."/>
            <person name="Grimwood J."/>
            <person name="Rokhsar D."/>
            <person name="Stacey G."/>
            <person name="Shoemaker R.C."/>
            <person name="Jackson S.A."/>
        </authorList>
    </citation>
    <scope>NUCLEOTIDE SEQUENCE</scope>
    <source>
        <strain evidence="2">cv. Williams 82</strain>
        <tissue evidence="1">Callus</tissue>
    </source>
</reference>
<sequence length="80" mass="9079">MNSQQFVEAELVQRKILHVVELSKSSKFKVRLSFSNSGSPVFHMPPPCSVVIQAHETWQVKICSFKAFFYIQLRGGPLAL</sequence>
<dbReference type="Proteomes" id="UP000008827">
    <property type="component" value="Chromosome 8"/>
</dbReference>
<dbReference type="Gramene" id="KRH45577">
    <property type="protein sequence ID" value="KRH45577"/>
    <property type="gene ID" value="GLYMA_08G281500"/>
</dbReference>
<evidence type="ECO:0000313" key="3">
    <source>
        <dbReference type="Proteomes" id="UP000008827"/>
    </source>
</evidence>
<keyword evidence="3" id="KW-1185">Reference proteome</keyword>
<evidence type="ECO:0000313" key="2">
    <source>
        <dbReference type="EnsemblPlants" id="KRH45577"/>
    </source>
</evidence>
<reference evidence="1" key="3">
    <citation type="submission" date="2018-07" db="EMBL/GenBank/DDBJ databases">
        <title>WGS assembly of Glycine max.</title>
        <authorList>
            <person name="Schmutz J."/>
            <person name="Cannon S."/>
            <person name="Schlueter J."/>
            <person name="Ma J."/>
            <person name="Mitros T."/>
            <person name="Nelson W."/>
            <person name="Hyten D."/>
            <person name="Song Q."/>
            <person name="Thelen J."/>
            <person name="Cheng J."/>
            <person name="Xu D."/>
            <person name="Hellsten U."/>
            <person name="May G."/>
            <person name="Yu Y."/>
            <person name="Sakurai T."/>
            <person name="Umezawa T."/>
            <person name="Bhattacharyya M."/>
            <person name="Sandhu D."/>
            <person name="Valliyodan B."/>
            <person name="Lindquist E."/>
            <person name="Peto M."/>
            <person name="Grant D."/>
            <person name="Shu S."/>
            <person name="Goodstein D."/>
            <person name="Barry K."/>
            <person name="Futrell-Griggs M."/>
            <person name="Abernathy B."/>
            <person name="Du J."/>
            <person name="Tian Z."/>
            <person name="Zhu L."/>
            <person name="Gill N."/>
            <person name="Joshi T."/>
            <person name="Libault M."/>
            <person name="Sethuraman A."/>
            <person name="Zhang X."/>
            <person name="Shinozaki K."/>
            <person name="Nguyen H."/>
            <person name="Wing R."/>
            <person name="Cregan P."/>
            <person name="Specht J."/>
            <person name="Grimwood J."/>
            <person name="Rokhsar D."/>
            <person name="Stacey G."/>
            <person name="Shoemaker R."/>
            <person name="Jackson S."/>
        </authorList>
    </citation>
    <scope>NUCLEOTIDE SEQUENCE</scope>
    <source>
        <tissue evidence="1">Callus</tissue>
    </source>
</reference>
<organism evidence="1">
    <name type="scientific">Glycine max</name>
    <name type="common">Soybean</name>
    <name type="synonym">Glycine hispida</name>
    <dbReference type="NCBI Taxonomy" id="3847"/>
    <lineage>
        <taxon>Eukaryota</taxon>
        <taxon>Viridiplantae</taxon>
        <taxon>Streptophyta</taxon>
        <taxon>Embryophyta</taxon>
        <taxon>Tracheophyta</taxon>
        <taxon>Spermatophyta</taxon>
        <taxon>Magnoliopsida</taxon>
        <taxon>eudicotyledons</taxon>
        <taxon>Gunneridae</taxon>
        <taxon>Pentapetalae</taxon>
        <taxon>rosids</taxon>
        <taxon>fabids</taxon>
        <taxon>Fabales</taxon>
        <taxon>Fabaceae</taxon>
        <taxon>Papilionoideae</taxon>
        <taxon>50 kb inversion clade</taxon>
        <taxon>NPAAA clade</taxon>
        <taxon>indigoferoid/millettioid clade</taxon>
        <taxon>Phaseoleae</taxon>
        <taxon>Glycine</taxon>
        <taxon>Glycine subgen. Soja</taxon>
    </lineage>
</organism>
<proteinExistence type="predicted"/>
<name>A0A0R0IYQ2_SOYBN</name>
<reference evidence="2" key="2">
    <citation type="submission" date="2018-02" db="UniProtKB">
        <authorList>
            <consortium name="EnsemblPlants"/>
        </authorList>
    </citation>
    <scope>IDENTIFICATION</scope>
    <source>
        <strain evidence="2">Williams 82</strain>
    </source>
</reference>
<gene>
    <name evidence="1" type="ORF">GLYMA_08G281500</name>
</gene>
<dbReference type="InParanoid" id="A0A0R0IYQ2"/>